<protein>
    <recommendedName>
        <fullName evidence="7">FLZ-type domain-containing protein</fullName>
    </recommendedName>
</protein>
<evidence type="ECO:0000256" key="6">
    <source>
        <dbReference type="PROSITE-ProRule" id="PRU01131"/>
    </source>
</evidence>
<dbReference type="Pfam" id="PF04570">
    <property type="entry name" value="zf-FLZ"/>
    <property type="match status" value="1"/>
</dbReference>
<evidence type="ECO:0000256" key="5">
    <source>
        <dbReference type="ARBA" id="ARBA00022771"/>
    </source>
</evidence>
<evidence type="ECO:0000313" key="8">
    <source>
        <dbReference type="EMBL" id="EPS65802.1"/>
    </source>
</evidence>
<dbReference type="PANTHER" id="PTHR33059:SF4">
    <property type="entry name" value="FCS-LIKE ZINC FINGER 5"/>
    <property type="match status" value="1"/>
</dbReference>
<dbReference type="GO" id="GO:0005737">
    <property type="term" value="C:cytoplasm"/>
    <property type="evidence" value="ECO:0007669"/>
    <property type="project" value="UniProtKB-SubCell"/>
</dbReference>
<dbReference type="EMBL" id="AUSU01004034">
    <property type="protein sequence ID" value="EPS65802.1"/>
    <property type="molecule type" value="Genomic_DNA"/>
</dbReference>
<keyword evidence="5" id="KW-0863">Zinc-finger</keyword>
<reference evidence="8 9" key="1">
    <citation type="journal article" date="2013" name="BMC Genomics">
        <title>The miniature genome of a carnivorous plant Genlisea aurea contains a low number of genes and short non-coding sequences.</title>
        <authorList>
            <person name="Leushkin E.V."/>
            <person name="Sutormin R.A."/>
            <person name="Nabieva E.R."/>
            <person name="Penin A.A."/>
            <person name="Kondrashov A.S."/>
            <person name="Logacheva M.D."/>
        </authorList>
    </citation>
    <scope>NUCLEOTIDE SEQUENCE [LARGE SCALE GENOMIC DNA]</scope>
</reference>
<dbReference type="OrthoDB" id="1864056at2759"/>
<keyword evidence="3" id="KW-0963">Cytoplasm</keyword>
<dbReference type="InterPro" id="IPR007650">
    <property type="entry name" value="Zf-FLZ_dom"/>
</dbReference>
<comment type="subcellular location">
    <subcellularLocation>
        <location evidence="1">Cytoplasm</location>
    </subcellularLocation>
</comment>
<dbReference type="Proteomes" id="UP000015453">
    <property type="component" value="Unassembled WGS sequence"/>
</dbReference>
<sequence length="70" mass="8309">MSKRGLNSSMESSSWEHFLDRCKYCKNRIDPTRDIYMYGDFGAYCSVDCRAKQMELDERAKNRKNKSTKK</sequence>
<feature type="zinc finger region" description="FLZ-type" evidence="6">
    <location>
        <begin position="17"/>
        <end position="61"/>
    </location>
</feature>
<proteinExistence type="inferred from homology"/>
<organism evidence="8 9">
    <name type="scientific">Genlisea aurea</name>
    <dbReference type="NCBI Taxonomy" id="192259"/>
    <lineage>
        <taxon>Eukaryota</taxon>
        <taxon>Viridiplantae</taxon>
        <taxon>Streptophyta</taxon>
        <taxon>Embryophyta</taxon>
        <taxon>Tracheophyta</taxon>
        <taxon>Spermatophyta</taxon>
        <taxon>Magnoliopsida</taxon>
        <taxon>eudicotyledons</taxon>
        <taxon>Gunneridae</taxon>
        <taxon>Pentapetalae</taxon>
        <taxon>asterids</taxon>
        <taxon>lamiids</taxon>
        <taxon>Lamiales</taxon>
        <taxon>Lentibulariaceae</taxon>
        <taxon>Genlisea</taxon>
    </lineage>
</organism>
<evidence type="ECO:0000259" key="7">
    <source>
        <dbReference type="PROSITE" id="PS51795"/>
    </source>
</evidence>
<name>S8E0E2_9LAMI</name>
<keyword evidence="5" id="KW-0862">Zinc</keyword>
<evidence type="ECO:0000256" key="1">
    <source>
        <dbReference type="ARBA" id="ARBA00004496"/>
    </source>
</evidence>
<keyword evidence="9" id="KW-1185">Reference proteome</keyword>
<accession>S8E0E2</accession>
<keyword evidence="4" id="KW-0479">Metal-binding</keyword>
<comment type="similarity">
    <text evidence="2">Belongs to the FLZ family.</text>
</comment>
<dbReference type="PROSITE" id="PS51795">
    <property type="entry name" value="ZF_FLZ"/>
    <property type="match status" value="1"/>
</dbReference>
<evidence type="ECO:0000313" key="9">
    <source>
        <dbReference type="Proteomes" id="UP000015453"/>
    </source>
</evidence>
<evidence type="ECO:0000256" key="4">
    <source>
        <dbReference type="ARBA" id="ARBA00022723"/>
    </source>
</evidence>
<evidence type="ECO:0000256" key="2">
    <source>
        <dbReference type="ARBA" id="ARBA00009374"/>
    </source>
</evidence>
<dbReference type="PANTHER" id="PTHR33059">
    <property type="entry name" value="FCS-LIKE ZINC FINGER 5"/>
    <property type="match status" value="1"/>
</dbReference>
<evidence type="ECO:0000256" key="3">
    <source>
        <dbReference type="ARBA" id="ARBA00022490"/>
    </source>
</evidence>
<comment type="caution">
    <text evidence="8">The sequence shown here is derived from an EMBL/GenBank/DDBJ whole genome shotgun (WGS) entry which is preliminary data.</text>
</comment>
<dbReference type="GO" id="GO:0008270">
    <property type="term" value="F:zinc ion binding"/>
    <property type="evidence" value="ECO:0007669"/>
    <property type="project" value="UniProtKB-KW"/>
</dbReference>
<gene>
    <name evidence="8" type="ORF">M569_08975</name>
</gene>
<dbReference type="AlphaFoldDB" id="S8E0E2"/>
<feature type="domain" description="FLZ-type" evidence="7">
    <location>
        <begin position="17"/>
        <end position="61"/>
    </location>
</feature>